<dbReference type="GO" id="GO:0008483">
    <property type="term" value="F:transaminase activity"/>
    <property type="evidence" value="ECO:0007669"/>
    <property type="project" value="UniProtKB-KW"/>
</dbReference>
<dbReference type="PANTHER" id="PTHR46577">
    <property type="entry name" value="HTH-TYPE TRANSCRIPTIONAL REGULATORY PROTEIN GABR"/>
    <property type="match status" value="1"/>
</dbReference>
<dbReference type="GO" id="GO:0003677">
    <property type="term" value="F:DNA binding"/>
    <property type="evidence" value="ECO:0007669"/>
    <property type="project" value="UniProtKB-KW"/>
</dbReference>
<dbReference type="AlphaFoldDB" id="A0AAE3H0G4"/>
<reference evidence="7 8" key="1">
    <citation type="submission" date="2018-11" db="EMBL/GenBank/DDBJ databases">
        <title>Novel bacteria species description.</title>
        <authorList>
            <person name="Han J.-H."/>
        </authorList>
    </citation>
    <scope>NUCLEOTIDE SEQUENCE [LARGE SCALE GENOMIC DNA]</scope>
    <source>
        <strain evidence="7 8">KCTC23259</strain>
    </source>
</reference>
<keyword evidence="7" id="KW-0808">Transferase</keyword>
<evidence type="ECO:0000259" key="6">
    <source>
        <dbReference type="PROSITE" id="PS50949"/>
    </source>
</evidence>
<dbReference type="InterPro" id="IPR015424">
    <property type="entry name" value="PyrdxlP-dep_Trfase"/>
</dbReference>
<dbReference type="SUPFAM" id="SSF53383">
    <property type="entry name" value="PLP-dependent transferases"/>
    <property type="match status" value="1"/>
</dbReference>
<dbReference type="RefSeq" id="WP_255035543.1">
    <property type="nucleotide sequence ID" value="NZ_RJUF01000003.1"/>
</dbReference>
<sequence>MFPFKSNITIDKSLKTPIYQQVSQQLMVLIREGKLSFGQKLLSSRALSEALGVHRKTITQVYDELISQGWLETKQGNGTFVAQNLPEIIPQFLEENQKNEKSKIAGFAFEKKDFLIREVIKATEKLHLDDGFPDPRLAPLADLARAYRSNLILGNSYQKLGYGDTKGSLWLRKELAKYLNETRGLNINENNLLIVRGTIMGLYLTSLAFIKTGDKVAIGESSWQSANISFLQVGAELLKVPIDENGLDVDALEDLCQSNTIRLIYITSHHNYPTTVTLKADRRIKLLQLAQKYKFIIFEDDYDYDFHYQSRPLMPLASADNQGMVLYSGSFTKSISPAFRVGYLVATEDVIDHLAHYRRIIDRQGDNMLETAIAQLLHEGIIQKHLRKGLKEYKNRRDFFCEELKRVFQDQVQFQIPEGGMSVWVKFEDEIDMQKTAETALKNGLYLSNGFHHNVEGKIKNYTRLGFASSTVEELKEAIGMLKRSLEFTSI</sequence>
<dbReference type="InterPro" id="IPR004839">
    <property type="entry name" value="Aminotransferase_I/II_large"/>
</dbReference>
<dbReference type="InterPro" id="IPR000524">
    <property type="entry name" value="Tscrpt_reg_HTH_GntR"/>
</dbReference>
<dbReference type="EMBL" id="RJUF01000003">
    <property type="protein sequence ID" value="MCP9761801.1"/>
    <property type="molecule type" value="Genomic_DNA"/>
</dbReference>
<evidence type="ECO:0000313" key="8">
    <source>
        <dbReference type="Proteomes" id="UP001204144"/>
    </source>
</evidence>
<proteinExistence type="inferred from homology"/>
<dbReference type="GO" id="GO:0030170">
    <property type="term" value="F:pyridoxal phosphate binding"/>
    <property type="evidence" value="ECO:0007669"/>
    <property type="project" value="InterPro"/>
</dbReference>
<evidence type="ECO:0000256" key="4">
    <source>
        <dbReference type="ARBA" id="ARBA00023125"/>
    </source>
</evidence>
<dbReference type="Gene3D" id="3.40.640.10">
    <property type="entry name" value="Type I PLP-dependent aspartate aminotransferase-like (Major domain)"/>
    <property type="match status" value="1"/>
</dbReference>
<keyword evidence="3" id="KW-0805">Transcription regulation</keyword>
<dbReference type="CDD" id="cd00609">
    <property type="entry name" value="AAT_like"/>
    <property type="match status" value="1"/>
</dbReference>
<evidence type="ECO:0000256" key="2">
    <source>
        <dbReference type="ARBA" id="ARBA00022898"/>
    </source>
</evidence>
<dbReference type="InterPro" id="IPR036388">
    <property type="entry name" value="WH-like_DNA-bd_sf"/>
</dbReference>
<dbReference type="Gene3D" id="1.10.10.10">
    <property type="entry name" value="Winged helix-like DNA-binding domain superfamily/Winged helix DNA-binding domain"/>
    <property type="match status" value="1"/>
</dbReference>
<dbReference type="GO" id="GO:0003700">
    <property type="term" value="F:DNA-binding transcription factor activity"/>
    <property type="evidence" value="ECO:0007669"/>
    <property type="project" value="InterPro"/>
</dbReference>
<dbReference type="InterPro" id="IPR051446">
    <property type="entry name" value="HTH_trans_reg/aminotransferase"/>
</dbReference>
<evidence type="ECO:0000256" key="1">
    <source>
        <dbReference type="ARBA" id="ARBA00005384"/>
    </source>
</evidence>
<keyword evidence="2" id="KW-0663">Pyridoxal phosphate</keyword>
<evidence type="ECO:0000256" key="5">
    <source>
        <dbReference type="ARBA" id="ARBA00023163"/>
    </source>
</evidence>
<protein>
    <submittedName>
        <fullName evidence="7">PLP-dependent aminotransferase family protein</fullName>
    </submittedName>
</protein>
<name>A0AAE3H0G4_9BACT</name>
<dbReference type="SUPFAM" id="SSF46785">
    <property type="entry name" value="Winged helix' DNA-binding domain"/>
    <property type="match status" value="1"/>
</dbReference>
<dbReference type="PROSITE" id="PS50949">
    <property type="entry name" value="HTH_GNTR"/>
    <property type="match status" value="1"/>
</dbReference>
<dbReference type="InterPro" id="IPR036390">
    <property type="entry name" value="WH_DNA-bd_sf"/>
</dbReference>
<comment type="similarity">
    <text evidence="1">In the C-terminal section; belongs to the class-I pyridoxal-phosphate-dependent aminotransferase family.</text>
</comment>
<keyword evidence="8" id="KW-1185">Reference proteome</keyword>
<dbReference type="InterPro" id="IPR015421">
    <property type="entry name" value="PyrdxlP-dep_Trfase_major"/>
</dbReference>
<keyword evidence="4" id="KW-0238">DNA-binding</keyword>
<gene>
    <name evidence="7" type="ORF">EGI31_02460</name>
</gene>
<dbReference type="PANTHER" id="PTHR46577:SF2">
    <property type="entry name" value="TRANSCRIPTIONAL REGULATORY PROTEIN"/>
    <property type="match status" value="1"/>
</dbReference>
<organism evidence="7 8">
    <name type="scientific">Lacihabitans soyangensis</name>
    <dbReference type="NCBI Taxonomy" id="869394"/>
    <lineage>
        <taxon>Bacteria</taxon>
        <taxon>Pseudomonadati</taxon>
        <taxon>Bacteroidota</taxon>
        <taxon>Cytophagia</taxon>
        <taxon>Cytophagales</taxon>
        <taxon>Leadbetterellaceae</taxon>
        <taxon>Lacihabitans</taxon>
    </lineage>
</organism>
<dbReference type="CDD" id="cd07377">
    <property type="entry name" value="WHTH_GntR"/>
    <property type="match status" value="1"/>
</dbReference>
<dbReference type="SMART" id="SM00345">
    <property type="entry name" value="HTH_GNTR"/>
    <property type="match status" value="1"/>
</dbReference>
<accession>A0AAE3H0G4</accession>
<keyword evidence="5" id="KW-0804">Transcription</keyword>
<keyword evidence="7" id="KW-0032">Aminotransferase</keyword>
<evidence type="ECO:0000256" key="3">
    <source>
        <dbReference type="ARBA" id="ARBA00023015"/>
    </source>
</evidence>
<comment type="caution">
    <text evidence="7">The sequence shown here is derived from an EMBL/GenBank/DDBJ whole genome shotgun (WGS) entry which is preliminary data.</text>
</comment>
<evidence type="ECO:0000313" key="7">
    <source>
        <dbReference type="EMBL" id="MCP9761801.1"/>
    </source>
</evidence>
<dbReference type="Pfam" id="PF00155">
    <property type="entry name" value="Aminotran_1_2"/>
    <property type="match status" value="1"/>
</dbReference>
<dbReference type="Pfam" id="PF00392">
    <property type="entry name" value="GntR"/>
    <property type="match status" value="1"/>
</dbReference>
<dbReference type="Proteomes" id="UP001204144">
    <property type="component" value="Unassembled WGS sequence"/>
</dbReference>
<feature type="domain" description="HTH gntR-type" evidence="6">
    <location>
        <begin position="16"/>
        <end position="84"/>
    </location>
</feature>